<feature type="compositionally biased region" description="Polar residues" evidence="7">
    <location>
        <begin position="116"/>
        <end position="135"/>
    </location>
</feature>
<evidence type="ECO:0000313" key="10">
    <source>
        <dbReference type="Proteomes" id="UP001203852"/>
    </source>
</evidence>
<dbReference type="InterPro" id="IPR050613">
    <property type="entry name" value="Sec_Metabolite_Reg"/>
</dbReference>
<feature type="region of interest" description="Disordered" evidence="7">
    <location>
        <begin position="1"/>
        <end position="29"/>
    </location>
</feature>
<dbReference type="CDD" id="cd00067">
    <property type="entry name" value="GAL4"/>
    <property type="match status" value="1"/>
</dbReference>
<comment type="caution">
    <text evidence="9">The sequence shown here is derived from an EMBL/GenBank/DDBJ whole genome shotgun (WGS) entry which is preliminary data.</text>
</comment>
<evidence type="ECO:0000256" key="6">
    <source>
        <dbReference type="ARBA" id="ARBA00023242"/>
    </source>
</evidence>
<dbReference type="EMBL" id="MU404356">
    <property type="protein sequence ID" value="KAI1611316.1"/>
    <property type="molecule type" value="Genomic_DNA"/>
</dbReference>
<accession>A0AAN6IBI5</accession>
<reference evidence="9" key="1">
    <citation type="journal article" date="2022" name="bioRxiv">
        <title>Deciphering the potential niche of two novel black yeast fungi from a biological soil crust based on their genomes, phenotypes, and melanin regulation.</title>
        <authorList>
            <consortium name="DOE Joint Genome Institute"/>
            <person name="Carr E.C."/>
            <person name="Barton Q."/>
            <person name="Grambo S."/>
            <person name="Sullivan M."/>
            <person name="Renfro C.M."/>
            <person name="Kuo A."/>
            <person name="Pangilinan J."/>
            <person name="Lipzen A."/>
            <person name="Keymanesh K."/>
            <person name="Savage E."/>
            <person name="Barry K."/>
            <person name="Grigoriev I.V."/>
            <person name="Riekhof W.R."/>
            <person name="Harris S.S."/>
        </authorList>
    </citation>
    <scope>NUCLEOTIDE SEQUENCE</scope>
    <source>
        <strain evidence="9">JF 03-4F</strain>
    </source>
</reference>
<gene>
    <name evidence="9" type="ORF">EDD36DRAFT_420275</name>
</gene>
<feature type="region of interest" description="Disordered" evidence="7">
    <location>
        <begin position="116"/>
        <end position="137"/>
    </location>
</feature>
<dbReference type="AlphaFoldDB" id="A0AAN6IBI5"/>
<evidence type="ECO:0000256" key="5">
    <source>
        <dbReference type="ARBA" id="ARBA00023163"/>
    </source>
</evidence>
<proteinExistence type="predicted"/>
<dbReference type="Pfam" id="PF00172">
    <property type="entry name" value="Zn_clus"/>
    <property type="match status" value="1"/>
</dbReference>
<dbReference type="CDD" id="cd12148">
    <property type="entry name" value="fungal_TF_MHR"/>
    <property type="match status" value="1"/>
</dbReference>
<dbReference type="GO" id="GO:0003677">
    <property type="term" value="F:DNA binding"/>
    <property type="evidence" value="ECO:0007669"/>
    <property type="project" value="UniProtKB-KW"/>
</dbReference>
<dbReference type="SMART" id="SM00906">
    <property type="entry name" value="Fungal_trans"/>
    <property type="match status" value="1"/>
</dbReference>
<name>A0AAN6IBI5_9EURO</name>
<evidence type="ECO:0000313" key="9">
    <source>
        <dbReference type="EMBL" id="KAI1611316.1"/>
    </source>
</evidence>
<protein>
    <submittedName>
        <fullName evidence="9">C6 transcription factor</fullName>
    </submittedName>
</protein>
<evidence type="ECO:0000256" key="1">
    <source>
        <dbReference type="ARBA" id="ARBA00004123"/>
    </source>
</evidence>
<evidence type="ECO:0000259" key="8">
    <source>
        <dbReference type="PROSITE" id="PS50048"/>
    </source>
</evidence>
<evidence type="ECO:0000256" key="4">
    <source>
        <dbReference type="ARBA" id="ARBA00023125"/>
    </source>
</evidence>
<dbReference type="Gene3D" id="4.10.240.10">
    <property type="entry name" value="Zn(2)-C6 fungal-type DNA-binding domain"/>
    <property type="match status" value="1"/>
</dbReference>
<keyword evidence="2" id="KW-0479">Metal-binding</keyword>
<dbReference type="Proteomes" id="UP001203852">
    <property type="component" value="Unassembled WGS sequence"/>
</dbReference>
<dbReference type="PANTHER" id="PTHR31001">
    <property type="entry name" value="UNCHARACTERIZED TRANSCRIPTIONAL REGULATORY PROTEIN"/>
    <property type="match status" value="1"/>
</dbReference>
<evidence type="ECO:0000256" key="7">
    <source>
        <dbReference type="SAM" id="MobiDB-lite"/>
    </source>
</evidence>
<keyword evidence="6" id="KW-0539">Nucleus</keyword>
<dbReference type="InterPro" id="IPR001138">
    <property type="entry name" value="Zn2Cys6_DnaBD"/>
</dbReference>
<keyword evidence="5" id="KW-0804">Transcription</keyword>
<keyword evidence="10" id="KW-1185">Reference proteome</keyword>
<dbReference type="GO" id="GO:0008270">
    <property type="term" value="F:zinc ion binding"/>
    <property type="evidence" value="ECO:0007669"/>
    <property type="project" value="InterPro"/>
</dbReference>
<dbReference type="GO" id="GO:0006351">
    <property type="term" value="P:DNA-templated transcription"/>
    <property type="evidence" value="ECO:0007669"/>
    <property type="project" value="InterPro"/>
</dbReference>
<dbReference type="InterPro" id="IPR007219">
    <property type="entry name" value="XnlR_reg_dom"/>
</dbReference>
<dbReference type="GO" id="GO:0005634">
    <property type="term" value="C:nucleus"/>
    <property type="evidence" value="ECO:0007669"/>
    <property type="project" value="UniProtKB-SubCell"/>
</dbReference>
<dbReference type="GO" id="GO:0000981">
    <property type="term" value="F:DNA-binding transcription factor activity, RNA polymerase II-specific"/>
    <property type="evidence" value="ECO:0007669"/>
    <property type="project" value="InterPro"/>
</dbReference>
<dbReference type="PROSITE" id="PS00463">
    <property type="entry name" value="ZN2_CY6_FUNGAL_1"/>
    <property type="match status" value="1"/>
</dbReference>
<feature type="domain" description="Zn(2)-C6 fungal-type" evidence="8">
    <location>
        <begin position="37"/>
        <end position="66"/>
    </location>
</feature>
<dbReference type="SMART" id="SM00066">
    <property type="entry name" value="GAL4"/>
    <property type="match status" value="1"/>
</dbReference>
<keyword evidence="3" id="KW-0805">Transcription regulation</keyword>
<dbReference type="InterPro" id="IPR036864">
    <property type="entry name" value="Zn2-C6_fun-type_DNA-bd_sf"/>
</dbReference>
<organism evidence="9 10">
    <name type="scientific">Exophiala viscosa</name>
    <dbReference type="NCBI Taxonomy" id="2486360"/>
    <lineage>
        <taxon>Eukaryota</taxon>
        <taxon>Fungi</taxon>
        <taxon>Dikarya</taxon>
        <taxon>Ascomycota</taxon>
        <taxon>Pezizomycotina</taxon>
        <taxon>Eurotiomycetes</taxon>
        <taxon>Chaetothyriomycetidae</taxon>
        <taxon>Chaetothyriales</taxon>
        <taxon>Herpotrichiellaceae</taxon>
        <taxon>Exophiala</taxon>
    </lineage>
</organism>
<dbReference type="SUPFAM" id="SSF57701">
    <property type="entry name" value="Zn2/Cys6 DNA-binding domain"/>
    <property type="match status" value="1"/>
</dbReference>
<comment type="subcellular location">
    <subcellularLocation>
        <location evidence="1">Nucleus</location>
    </subcellularLocation>
</comment>
<dbReference type="PROSITE" id="PS50048">
    <property type="entry name" value="ZN2_CY6_FUNGAL_2"/>
    <property type="match status" value="1"/>
</dbReference>
<keyword evidence="4" id="KW-0238">DNA-binding</keyword>
<evidence type="ECO:0000256" key="3">
    <source>
        <dbReference type="ARBA" id="ARBA00023015"/>
    </source>
</evidence>
<evidence type="ECO:0000256" key="2">
    <source>
        <dbReference type="ARBA" id="ARBA00022723"/>
    </source>
</evidence>
<dbReference type="PANTHER" id="PTHR31001:SF57">
    <property type="entry name" value="ZN(II)2CYS6 TRANSCRIPTION FACTOR (EUROFUNG)"/>
    <property type="match status" value="1"/>
</dbReference>
<dbReference type="Pfam" id="PF04082">
    <property type="entry name" value="Fungal_trans"/>
    <property type="match status" value="1"/>
</dbReference>
<sequence>MEGEAPFRGTLDEQRRASTPPEPPVSLSAPHRRIARSCLTCHRRKIRCDKRSPCSNCVRNNIACYYPEVEQHHRRAPRTTIGEICSRVARLERTVAAFTHGAATRDLDHRDASEINTARTENSVSECTSPESSPQEMLVQDGDTSRYINESILSRILDKEREFQLVMTGPSVNSTRAGEARSSDLRGIFHGFNQSMTDVQSCHPSRWQALQLWQTFLNNVDPIIKILHVPTVQVTICTAINNPGDAENDLHALLFTIYFAATTSLSTVDAVNLFGQDRGTTLARFKQGLEHSLAGANIFDSPSMRSLQAMTIYITSLRAFHTGRSSWTLAGLALRMAQSIGLHRDGSNLRLSPFESEMRRRVWWYLCAADSRAAEDLGIAVSSVDRSCDTHLPVNVNDSELSPDMQGPPAPKPMWAEMTFSLITIEIGQIIQQITGRPVASAGSIHGESAGAQILKDMRTRLEDRYLRHLNPNIPIQRAISLLTPIILAKLEFVVQQQSTKRRHVKKGAFDANEDTLTVACRLLEMYLQLQTDELLRGFHWYLRSYTQYHLLTYVLWHLCLKPDGPSTERAWNALERSFQLAEPHARVTEPGSKWTVLQLLRGKALRIRETYNATKPDENNDRALEEGFGMAHAASELGDPADIRLSGDWNWGMPDYVDFQDWSNIVEEFDMQGFNGL</sequence>